<reference evidence="8 9" key="1">
    <citation type="journal article" date="2023" name="bioRxiv">
        <title>Conserved and derived expression patterns and positive selection on dental genes reveal complex evolutionary context of ever-growing rodent molars.</title>
        <authorList>
            <person name="Calamari Z.T."/>
            <person name="Song A."/>
            <person name="Cohen E."/>
            <person name="Akter M."/>
            <person name="Roy R.D."/>
            <person name="Hallikas O."/>
            <person name="Christensen M.M."/>
            <person name="Li P."/>
            <person name="Marangoni P."/>
            <person name="Jernvall J."/>
            <person name="Klein O.D."/>
        </authorList>
    </citation>
    <scope>NUCLEOTIDE SEQUENCE [LARGE SCALE GENOMIC DNA]</scope>
    <source>
        <strain evidence="8">V071</strain>
    </source>
</reference>
<keyword evidence="3" id="KW-0812">Transmembrane</keyword>
<comment type="subcellular location">
    <subcellularLocation>
        <location evidence="1">Membrane</location>
        <topology evidence="1">Multi-pass membrane protein</topology>
    </subcellularLocation>
</comment>
<dbReference type="Gene3D" id="3.40.50.300">
    <property type="entry name" value="P-loop containing nucleotide triphosphate hydrolases"/>
    <property type="match status" value="1"/>
</dbReference>
<name>A0AAW0IPR6_MYOGA</name>
<dbReference type="PANTHER" id="PTHR48041">
    <property type="entry name" value="ABC TRANSPORTER G FAMILY MEMBER 28"/>
    <property type="match status" value="1"/>
</dbReference>
<keyword evidence="9" id="KW-1185">Reference proteome</keyword>
<dbReference type="Proteomes" id="UP001488838">
    <property type="component" value="Unassembled WGS sequence"/>
</dbReference>
<dbReference type="GO" id="GO:0032217">
    <property type="term" value="F:riboflavin transmembrane transporter activity"/>
    <property type="evidence" value="ECO:0007669"/>
    <property type="project" value="TreeGrafter"/>
</dbReference>
<feature type="non-terminal residue" evidence="8">
    <location>
        <position position="1"/>
    </location>
</feature>
<evidence type="ECO:0000256" key="4">
    <source>
        <dbReference type="ARBA" id="ARBA00022989"/>
    </source>
</evidence>
<protein>
    <recommendedName>
        <fullName evidence="7">ABC transporter family G domain-containing protein</fullName>
    </recommendedName>
</protein>
<gene>
    <name evidence="8" type="ORF">U0070_007886</name>
</gene>
<dbReference type="GO" id="GO:0005886">
    <property type="term" value="C:plasma membrane"/>
    <property type="evidence" value="ECO:0007669"/>
    <property type="project" value="TreeGrafter"/>
</dbReference>
<dbReference type="EMBL" id="JBBHLL010000102">
    <property type="protein sequence ID" value="KAK7816469.1"/>
    <property type="molecule type" value="Genomic_DNA"/>
</dbReference>
<dbReference type="InterPro" id="IPR027417">
    <property type="entry name" value="P-loop_NTPase"/>
</dbReference>
<evidence type="ECO:0000256" key="5">
    <source>
        <dbReference type="ARBA" id="ARBA00023136"/>
    </source>
</evidence>
<dbReference type="GO" id="GO:0140359">
    <property type="term" value="F:ABC-type transporter activity"/>
    <property type="evidence" value="ECO:0007669"/>
    <property type="project" value="InterPro"/>
</dbReference>
<organism evidence="8 9">
    <name type="scientific">Myodes glareolus</name>
    <name type="common">Bank vole</name>
    <name type="synonym">Clethrionomys glareolus</name>
    <dbReference type="NCBI Taxonomy" id="447135"/>
    <lineage>
        <taxon>Eukaryota</taxon>
        <taxon>Metazoa</taxon>
        <taxon>Chordata</taxon>
        <taxon>Craniata</taxon>
        <taxon>Vertebrata</taxon>
        <taxon>Euteleostomi</taxon>
        <taxon>Mammalia</taxon>
        <taxon>Eutheria</taxon>
        <taxon>Euarchontoglires</taxon>
        <taxon>Glires</taxon>
        <taxon>Rodentia</taxon>
        <taxon>Myomorpha</taxon>
        <taxon>Muroidea</taxon>
        <taxon>Cricetidae</taxon>
        <taxon>Arvicolinae</taxon>
        <taxon>Myodes</taxon>
    </lineage>
</organism>
<evidence type="ECO:0000256" key="1">
    <source>
        <dbReference type="ARBA" id="ARBA00004141"/>
    </source>
</evidence>
<feature type="domain" description="ABC transporter family G" evidence="7">
    <location>
        <begin position="238"/>
        <end position="335"/>
    </location>
</feature>
<evidence type="ECO:0000313" key="8">
    <source>
        <dbReference type="EMBL" id="KAK7816469.1"/>
    </source>
</evidence>
<keyword evidence="2" id="KW-0813">Transport</keyword>
<dbReference type="GO" id="GO:0015562">
    <property type="term" value="F:efflux transmembrane transporter activity"/>
    <property type="evidence" value="ECO:0007669"/>
    <property type="project" value="TreeGrafter"/>
</dbReference>
<dbReference type="PANTHER" id="PTHR48041:SF70">
    <property type="entry name" value="ATP-BINDING CASSETTE SUB-FAMILY G MEMBER 3"/>
    <property type="match status" value="1"/>
</dbReference>
<dbReference type="InterPro" id="IPR043926">
    <property type="entry name" value="ABCG_dom"/>
</dbReference>
<feature type="compositionally biased region" description="Polar residues" evidence="6">
    <location>
        <begin position="45"/>
        <end position="56"/>
    </location>
</feature>
<dbReference type="Pfam" id="PF19055">
    <property type="entry name" value="ABC2_membrane_7"/>
    <property type="match status" value="1"/>
</dbReference>
<dbReference type="SUPFAM" id="SSF52540">
    <property type="entry name" value="P-loop containing nucleoside triphosphate hydrolases"/>
    <property type="match status" value="1"/>
</dbReference>
<dbReference type="AlphaFoldDB" id="A0AAW0IPR6"/>
<evidence type="ECO:0000259" key="7">
    <source>
        <dbReference type="Pfam" id="PF19055"/>
    </source>
</evidence>
<feature type="region of interest" description="Disordered" evidence="6">
    <location>
        <begin position="45"/>
        <end position="72"/>
    </location>
</feature>
<dbReference type="InterPro" id="IPR050352">
    <property type="entry name" value="ABCG_transporters"/>
</dbReference>
<proteinExistence type="predicted"/>
<sequence>TTEYKRIRIDHQVALAPLLSSGSAQAHLPSLKFLMPAEAEDELSSSLRGSSFPASDSSEKEEPLEMSSSNDSVTVPIIERNSSDPLEMDTRDLNSLAEEAVLSFHHISYQETVQSSFACCKHTCVIERLSNIRLLDVLAARKGPRGLSGDILINGNPRPANFTCTSGYVPQKDVVMHMLTVRENVEFSAALRLPMTVTRDEKRRRINEVLELLHLDKEANVKVMISMRGRTIIFSIDRPQYSIFRLFDSLTLVASGKVMFHGPAQGALEYFKSAGYNYVSHNNPADFFLNIISGYHFYALLDTEEDGHEYLSERQHQVTEELANMYAQSSLYSETGTELDQLLGEQNAGRSSALEEITWVTPFWYQLWWIICRSLKNFKDFPRMTIMKVI</sequence>
<keyword evidence="4" id="KW-1133">Transmembrane helix</keyword>
<evidence type="ECO:0000256" key="3">
    <source>
        <dbReference type="ARBA" id="ARBA00022692"/>
    </source>
</evidence>
<evidence type="ECO:0000256" key="2">
    <source>
        <dbReference type="ARBA" id="ARBA00022448"/>
    </source>
</evidence>
<accession>A0AAW0IPR6</accession>
<evidence type="ECO:0000313" key="9">
    <source>
        <dbReference type="Proteomes" id="UP001488838"/>
    </source>
</evidence>
<comment type="caution">
    <text evidence="8">The sequence shown here is derived from an EMBL/GenBank/DDBJ whole genome shotgun (WGS) entry which is preliminary data.</text>
</comment>
<evidence type="ECO:0000256" key="6">
    <source>
        <dbReference type="SAM" id="MobiDB-lite"/>
    </source>
</evidence>
<keyword evidence="5" id="KW-0472">Membrane</keyword>